<sequence>MKFKLPTFTRPNWLDNTIILAEEAKSHPRITAAVLVAVLAMGYVTYTRVPAIASCTWTAVVDQSVPWDLWRHNMWNNNCQYYNGTRWIALEKVMDVGAGHTEELEDLAQ</sequence>
<reference evidence="1 2" key="1">
    <citation type="submission" date="2019-12" db="EMBL/GenBank/DDBJ databases">
        <authorList>
            <person name="Harris M."/>
            <person name="Ho T.C."/>
            <person name="Fruchtman H."/>
            <person name="Garin M."/>
            <person name="Kubatin V."/>
            <person name="Lu T."/>
            <person name="Xue L."/>
            <person name="Marr M.T."/>
        </authorList>
    </citation>
    <scope>NUCLEOTIDE SEQUENCE [LARGE SCALE GENOMIC DNA]</scope>
</reference>
<dbReference type="Proteomes" id="UP000464957">
    <property type="component" value="Segment"/>
</dbReference>
<evidence type="ECO:0000313" key="1">
    <source>
        <dbReference type="EMBL" id="QHJ74338.1"/>
    </source>
</evidence>
<proteinExistence type="predicted"/>
<name>A0A6B9SVL3_9CAUD</name>
<protein>
    <submittedName>
        <fullName evidence="1">Uncharacterized protein</fullName>
    </submittedName>
</protein>
<accession>A0A6B9SVL3</accession>
<dbReference type="EMBL" id="MN794232">
    <property type="protein sequence ID" value="QHJ74338.1"/>
    <property type="molecule type" value="Genomic_DNA"/>
</dbReference>
<gene>
    <name evidence="1" type="ORF">VH12019_00011</name>
</gene>
<organism evidence="1 2">
    <name type="scientific">Vibrio phage VH1_2019</name>
    <dbReference type="NCBI Taxonomy" id="2686307"/>
    <lineage>
        <taxon>Viruses</taxon>
        <taxon>Duplodnaviria</taxon>
        <taxon>Heunggongvirae</taxon>
        <taxon>Uroviricota</taxon>
        <taxon>Caudoviricetes</taxon>
        <taxon>Pantevenvirales</taxon>
        <taxon>Straboviridae</taxon>
        <taxon>Schizotequatrovirus</taxon>
        <taxon>Schizotequatrovirus KVP40</taxon>
    </lineage>
</organism>
<evidence type="ECO:0000313" key="2">
    <source>
        <dbReference type="Proteomes" id="UP000464957"/>
    </source>
</evidence>